<evidence type="ECO:0000256" key="3">
    <source>
        <dbReference type="ARBA" id="ARBA00022553"/>
    </source>
</evidence>
<organism evidence="11 12">
    <name type="scientific">Paenibacillus ginsengarvi</name>
    <dbReference type="NCBI Taxonomy" id="400777"/>
    <lineage>
        <taxon>Bacteria</taxon>
        <taxon>Bacillati</taxon>
        <taxon>Bacillota</taxon>
        <taxon>Bacilli</taxon>
        <taxon>Bacillales</taxon>
        <taxon>Paenibacillaceae</taxon>
        <taxon>Paenibacillus</taxon>
    </lineage>
</organism>
<dbReference type="EC" id="2.7.13.3" evidence="2"/>
<dbReference type="Proteomes" id="UP000282311">
    <property type="component" value="Unassembled WGS sequence"/>
</dbReference>
<dbReference type="SUPFAM" id="SSF55874">
    <property type="entry name" value="ATPase domain of HSP90 chaperone/DNA topoisomerase II/histidine kinase"/>
    <property type="match status" value="1"/>
</dbReference>
<dbReference type="EMBL" id="RBAH01000008">
    <property type="protein sequence ID" value="RKN84482.1"/>
    <property type="molecule type" value="Genomic_DNA"/>
</dbReference>
<evidence type="ECO:0000256" key="6">
    <source>
        <dbReference type="ARBA" id="ARBA00022777"/>
    </source>
</evidence>
<evidence type="ECO:0000256" key="4">
    <source>
        <dbReference type="ARBA" id="ARBA00022679"/>
    </source>
</evidence>
<gene>
    <name evidence="11" type="ORF">D7M11_13465</name>
</gene>
<keyword evidence="3" id="KW-0597">Phosphoprotein</keyword>
<evidence type="ECO:0000256" key="1">
    <source>
        <dbReference type="ARBA" id="ARBA00000085"/>
    </source>
</evidence>
<evidence type="ECO:0000256" key="7">
    <source>
        <dbReference type="ARBA" id="ARBA00022840"/>
    </source>
</evidence>
<dbReference type="InterPro" id="IPR005467">
    <property type="entry name" value="His_kinase_dom"/>
</dbReference>
<dbReference type="GO" id="GO:0004673">
    <property type="term" value="F:protein histidine kinase activity"/>
    <property type="evidence" value="ECO:0007669"/>
    <property type="project" value="UniProtKB-EC"/>
</dbReference>
<keyword evidence="9" id="KW-0472">Membrane</keyword>
<dbReference type="InterPro" id="IPR036890">
    <property type="entry name" value="HATPase_C_sf"/>
</dbReference>
<dbReference type="InterPro" id="IPR050980">
    <property type="entry name" value="2C_sensor_his_kinase"/>
</dbReference>
<keyword evidence="7" id="KW-0067">ATP-binding</keyword>
<comment type="catalytic activity">
    <reaction evidence="1">
        <text>ATP + protein L-histidine = ADP + protein N-phospho-L-histidine.</text>
        <dbReference type="EC" id="2.7.13.3"/>
    </reaction>
</comment>
<dbReference type="Pfam" id="PF02518">
    <property type="entry name" value="HATPase_c"/>
    <property type="match status" value="1"/>
</dbReference>
<dbReference type="OrthoDB" id="1674512at2"/>
<feature type="transmembrane region" description="Helical" evidence="9">
    <location>
        <begin position="143"/>
        <end position="164"/>
    </location>
</feature>
<dbReference type="PANTHER" id="PTHR44936">
    <property type="entry name" value="SENSOR PROTEIN CREC"/>
    <property type="match status" value="1"/>
</dbReference>
<dbReference type="Gene3D" id="3.30.565.10">
    <property type="entry name" value="Histidine kinase-like ATPase, C-terminal domain"/>
    <property type="match status" value="1"/>
</dbReference>
<dbReference type="SMART" id="SM00387">
    <property type="entry name" value="HATPase_c"/>
    <property type="match status" value="1"/>
</dbReference>
<dbReference type="PANTHER" id="PTHR44936:SF9">
    <property type="entry name" value="SENSOR PROTEIN CREC"/>
    <property type="match status" value="1"/>
</dbReference>
<evidence type="ECO:0000256" key="5">
    <source>
        <dbReference type="ARBA" id="ARBA00022741"/>
    </source>
</evidence>
<evidence type="ECO:0000256" key="2">
    <source>
        <dbReference type="ARBA" id="ARBA00012438"/>
    </source>
</evidence>
<keyword evidence="12" id="KW-1185">Reference proteome</keyword>
<reference evidence="11 12" key="1">
    <citation type="journal article" date="2007" name="Int. J. Syst. Evol. Microbiol.">
        <title>Paenibacillus ginsengarvi sp. nov., isolated from soil from ginseng cultivation.</title>
        <authorList>
            <person name="Yoon M.H."/>
            <person name="Ten L.N."/>
            <person name="Im W.T."/>
        </authorList>
    </citation>
    <scope>NUCLEOTIDE SEQUENCE [LARGE SCALE GENOMIC DNA]</scope>
    <source>
        <strain evidence="11 12">KCTC 13059</strain>
    </source>
</reference>
<comment type="caution">
    <text evidence="11">The sequence shown here is derived from an EMBL/GenBank/DDBJ whole genome shotgun (WGS) entry which is preliminary data.</text>
</comment>
<feature type="transmembrane region" description="Helical" evidence="9">
    <location>
        <begin position="109"/>
        <end position="131"/>
    </location>
</feature>
<keyword evidence="9" id="KW-0812">Transmembrane</keyword>
<evidence type="ECO:0000313" key="12">
    <source>
        <dbReference type="Proteomes" id="UP000282311"/>
    </source>
</evidence>
<feature type="transmembrane region" description="Helical" evidence="9">
    <location>
        <begin position="39"/>
        <end position="64"/>
    </location>
</feature>
<accession>A0A3B0CGL7</accession>
<name>A0A3B0CGL7_9BACL</name>
<dbReference type="GO" id="GO:0000160">
    <property type="term" value="P:phosphorelay signal transduction system"/>
    <property type="evidence" value="ECO:0007669"/>
    <property type="project" value="UniProtKB-KW"/>
</dbReference>
<keyword evidence="8" id="KW-0902">Two-component regulatory system</keyword>
<keyword evidence="6 11" id="KW-0418">Kinase</keyword>
<dbReference type="PROSITE" id="PS50109">
    <property type="entry name" value="HIS_KIN"/>
    <property type="match status" value="1"/>
</dbReference>
<dbReference type="InterPro" id="IPR003594">
    <property type="entry name" value="HATPase_dom"/>
</dbReference>
<evidence type="ECO:0000313" key="11">
    <source>
        <dbReference type="EMBL" id="RKN84482.1"/>
    </source>
</evidence>
<sequence>MSDRTRILIVLLLSTALLGEVKLNPFGDSFRFSLGIVAYFFGLLWFSVPVLSTGLLTGAFVVLFRIGADLVTGSDEVFSSFVHHIPTFLFYLTFALSVKLLRIRRQAEFPILVGLIGGAADTLSNCAELFARSLLLDSASFTWKGLLLIAITGLLRSFFVVGLYNMLSIRQVRAHGEWQKMELERLILLNSNLYKESFYMRKLMDHVERLTRESYRLYKRLIDQHLPEHREALHVAENVHELKKDLQRIVAGLSKLMKPTQAGERLEIAELCRLAVQANESYAENRGKRIEFRLEADVHLHTNQTYVLLSILNNLLTNAVEAIPEHGLVRLEAVLIEEWLVIRVNDDGPGISEREREMVFVPGYSTKFSPDGYFSTGIGLTHARDMAVSLGGSLTLLPGSDNGARFELRVPIRHLMRKGEEDEHAAVFD</sequence>
<dbReference type="PRINTS" id="PR00344">
    <property type="entry name" value="BCTRLSENSOR"/>
</dbReference>
<evidence type="ECO:0000256" key="8">
    <source>
        <dbReference type="ARBA" id="ARBA00023012"/>
    </source>
</evidence>
<keyword evidence="9" id="KW-1133">Transmembrane helix</keyword>
<evidence type="ECO:0000256" key="9">
    <source>
        <dbReference type="SAM" id="Phobius"/>
    </source>
</evidence>
<dbReference type="InterPro" id="IPR004358">
    <property type="entry name" value="Sig_transdc_His_kin-like_C"/>
</dbReference>
<protein>
    <recommendedName>
        <fullName evidence="2">histidine kinase</fullName>
        <ecNumber evidence="2">2.7.13.3</ecNumber>
    </recommendedName>
</protein>
<evidence type="ECO:0000259" key="10">
    <source>
        <dbReference type="PROSITE" id="PS50109"/>
    </source>
</evidence>
<keyword evidence="4" id="KW-0808">Transferase</keyword>
<proteinExistence type="predicted"/>
<dbReference type="GO" id="GO:0005524">
    <property type="term" value="F:ATP binding"/>
    <property type="evidence" value="ECO:0007669"/>
    <property type="project" value="UniProtKB-KW"/>
</dbReference>
<feature type="domain" description="Histidine kinase" evidence="10">
    <location>
        <begin position="203"/>
        <end position="414"/>
    </location>
</feature>
<dbReference type="AlphaFoldDB" id="A0A3B0CGL7"/>
<keyword evidence="5" id="KW-0547">Nucleotide-binding</keyword>